<organism evidence="2 3">
    <name type="scientific">Phlebiopsis gigantea (strain 11061_1 CR5-6)</name>
    <name type="common">White-rot fungus</name>
    <name type="synonym">Peniophora gigantea</name>
    <dbReference type="NCBI Taxonomy" id="745531"/>
    <lineage>
        <taxon>Eukaryota</taxon>
        <taxon>Fungi</taxon>
        <taxon>Dikarya</taxon>
        <taxon>Basidiomycota</taxon>
        <taxon>Agaricomycotina</taxon>
        <taxon>Agaricomycetes</taxon>
        <taxon>Polyporales</taxon>
        <taxon>Phanerochaetaceae</taxon>
        <taxon>Phlebiopsis</taxon>
    </lineage>
</organism>
<dbReference type="EMBL" id="KN840454">
    <property type="protein sequence ID" value="KIP10445.1"/>
    <property type="molecule type" value="Genomic_DNA"/>
</dbReference>
<keyword evidence="1" id="KW-0175">Coiled coil</keyword>
<dbReference type="AlphaFoldDB" id="A0A0C3SEE9"/>
<dbReference type="HOGENOM" id="CLU_597305_0_0_1"/>
<accession>A0A0C3SEE9</accession>
<gene>
    <name evidence="2" type="ORF">PHLGIDRAFT_230109</name>
</gene>
<evidence type="ECO:0000313" key="3">
    <source>
        <dbReference type="Proteomes" id="UP000053257"/>
    </source>
</evidence>
<evidence type="ECO:0000313" key="2">
    <source>
        <dbReference type="EMBL" id="KIP10445.1"/>
    </source>
</evidence>
<keyword evidence="3" id="KW-1185">Reference proteome</keyword>
<evidence type="ECO:0000256" key="1">
    <source>
        <dbReference type="SAM" id="Coils"/>
    </source>
</evidence>
<feature type="coiled-coil region" evidence="1">
    <location>
        <begin position="32"/>
        <end position="168"/>
    </location>
</feature>
<sequence length="458" mass="51037">MAITTERDDLRTNLIKYKAEAETTMRTLTAYRDKLTDTLEESGEEVGALKAEIKFLQADYQILKEGTDGIVVKSLKIRERAETAENEVEELKEGMKKDRVESDKAVSDVSSEWASVVNQLTATKREFMKQKRILKEEKASFAHTTALLKSSRDEIFVLREQLDDAQSQILSQAVAIEELKESHSSEVNFLNSGIFELIDILEGAHSAHTDLNKKLVDVEACLQHEKVRSTALEKELDAEREASVTAQSAHLLTQDTLATVRSRLDDIVVENERSQTLLIKTKVLHDDTCDKLARVTENSRRLSRDLKQVAEQRDRLFDESVFSNSSDEDLRSMVVTLTKESTSLKVSKKSIEAAFAQKRDQCEALHVEVLRLTQIALASEGANAPFAVSTPLRRKNLNSNNSPSLKSVFGSSRFVNAGDMTGGLPTPTRSFSMSVMNFFNPSANVNSSGLGYESPVLS</sequence>
<name>A0A0C3SEE9_PHLG1</name>
<reference evidence="2 3" key="1">
    <citation type="journal article" date="2014" name="PLoS Genet.">
        <title>Analysis of the Phlebiopsis gigantea genome, transcriptome and secretome provides insight into its pioneer colonization strategies of wood.</title>
        <authorList>
            <person name="Hori C."/>
            <person name="Ishida T."/>
            <person name="Igarashi K."/>
            <person name="Samejima M."/>
            <person name="Suzuki H."/>
            <person name="Master E."/>
            <person name="Ferreira P."/>
            <person name="Ruiz-Duenas F.J."/>
            <person name="Held B."/>
            <person name="Canessa P."/>
            <person name="Larrondo L.F."/>
            <person name="Schmoll M."/>
            <person name="Druzhinina I.S."/>
            <person name="Kubicek C.P."/>
            <person name="Gaskell J.A."/>
            <person name="Kersten P."/>
            <person name="St John F."/>
            <person name="Glasner J."/>
            <person name="Sabat G."/>
            <person name="Splinter BonDurant S."/>
            <person name="Syed K."/>
            <person name="Yadav J."/>
            <person name="Mgbeahuruike A.C."/>
            <person name="Kovalchuk A."/>
            <person name="Asiegbu F.O."/>
            <person name="Lackner G."/>
            <person name="Hoffmeister D."/>
            <person name="Rencoret J."/>
            <person name="Gutierrez A."/>
            <person name="Sun H."/>
            <person name="Lindquist E."/>
            <person name="Barry K."/>
            <person name="Riley R."/>
            <person name="Grigoriev I.V."/>
            <person name="Henrissat B."/>
            <person name="Kues U."/>
            <person name="Berka R.M."/>
            <person name="Martinez A.T."/>
            <person name="Covert S.F."/>
            <person name="Blanchette R.A."/>
            <person name="Cullen D."/>
        </authorList>
    </citation>
    <scope>NUCLEOTIDE SEQUENCE [LARGE SCALE GENOMIC DNA]</scope>
    <source>
        <strain evidence="2 3">11061_1 CR5-6</strain>
    </source>
</reference>
<proteinExistence type="predicted"/>
<protein>
    <submittedName>
        <fullName evidence="2">Uncharacterized protein</fullName>
    </submittedName>
</protein>
<dbReference type="Proteomes" id="UP000053257">
    <property type="component" value="Unassembled WGS sequence"/>
</dbReference>
<dbReference type="SUPFAM" id="SSF58100">
    <property type="entry name" value="Bacterial hemolysins"/>
    <property type="match status" value="1"/>
</dbReference>
<feature type="coiled-coil region" evidence="1">
    <location>
        <begin position="292"/>
        <end position="319"/>
    </location>
</feature>